<evidence type="ECO:0000256" key="4">
    <source>
        <dbReference type="ARBA" id="ARBA00023125"/>
    </source>
</evidence>
<dbReference type="InterPro" id="IPR036388">
    <property type="entry name" value="WH-like_DNA-bd_sf"/>
</dbReference>
<gene>
    <name evidence="8" type="ORF">EVS81_09990</name>
</gene>
<sequence>MLEAPIPPASMAERHSDVVLFDRLCRNDESAFRRLYERHRTPVYWYSRSLLRSDLDAEEVAADSFVALWKKRHSIVIHGLSALPWLLVTARNLSWNRRRSLNSRATVPMDDIDEPASQQLPLEEQIAQRMILDKVARLLESADPIDQELFRMCMIEGFAYKEAAARLDLTHGSVRNRLFRLRRHVQSVVAPA</sequence>
<protein>
    <submittedName>
        <fullName evidence="8">RNA polymerase sigma factor</fullName>
    </submittedName>
</protein>
<dbReference type="InterPro" id="IPR013324">
    <property type="entry name" value="RNA_pol_sigma_r3/r4-like"/>
</dbReference>
<evidence type="ECO:0000256" key="5">
    <source>
        <dbReference type="ARBA" id="ARBA00023163"/>
    </source>
</evidence>
<evidence type="ECO:0000256" key="1">
    <source>
        <dbReference type="ARBA" id="ARBA00010641"/>
    </source>
</evidence>
<dbReference type="InterPro" id="IPR013249">
    <property type="entry name" value="RNA_pol_sigma70_r4_t2"/>
</dbReference>
<dbReference type="GO" id="GO:0016987">
    <property type="term" value="F:sigma factor activity"/>
    <property type="evidence" value="ECO:0007669"/>
    <property type="project" value="UniProtKB-KW"/>
</dbReference>
<dbReference type="Proteomes" id="UP000289260">
    <property type="component" value="Chromosome"/>
</dbReference>
<reference evidence="8 9" key="1">
    <citation type="submission" date="2019-02" db="EMBL/GenBank/DDBJ databases">
        <authorList>
            <person name="Sun L."/>
            <person name="Pan D."/>
            <person name="Wu X."/>
        </authorList>
    </citation>
    <scope>NUCLEOTIDE SEQUENCE [LARGE SCALE GENOMIC DNA]</scope>
    <source>
        <strain evidence="8 9">JW-1</strain>
    </source>
</reference>
<evidence type="ECO:0000313" key="9">
    <source>
        <dbReference type="Proteomes" id="UP000289260"/>
    </source>
</evidence>
<dbReference type="Pfam" id="PF08281">
    <property type="entry name" value="Sigma70_r4_2"/>
    <property type="match status" value="1"/>
</dbReference>
<accession>A0A4P6KG07</accession>
<dbReference type="SUPFAM" id="SSF88659">
    <property type="entry name" value="Sigma3 and sigma4 domains of RNA polymerase sigma factors"/>
    <property type="match status" value="1"/>
</dbReference>
<dbReference type="InterPro" id="IPR039425">
    <property type="entry name" value="RNA_pol_sigma-70-like"/>
</dbReference>
<comment type="similarity">
    <text evidence="1">Belongs to the sigma-70 factor family. ECF subfamily.</text>
</comment>
<dbReference type="EMBL" id="CP035806">
    <property type="protein sequence ID" value="QBE49133.1"/>
    <property type="molecule type" value="Genomic_DNA"/>
</dbReference>
<dbReference type="InterPro" id="IPR013325">
    <property type="entry name" value="RNA_pol_sigma_r2"/>
</dbReference>
<dbReference type="InterPro" id="IPR014284">
    <property type="entry name" value="RNA_pol_sigma-70_dom"/>
</dbReference>
<evidence type="ECO:0000259" key="7">
    <source>
        <dbReference type="Pfam" id="PF08281"/>
    </source>
</evidence>
<feature type="domain" description="RNA polymerase sigma factor 70 region 4 type 2" evidence="7">
    <location>
        <begin position="134"/>
        <end position="184"/>
    </location>
</feature>
<feature type="domain" description="RNA polymerase sigma-70 region 2" evidence="6">
    <location>
        <begin position="35"/>
        <end position="101"/>
    </location>
</feature>
<dbReference type="PANTHER" id="PTHR43133:SF8">
    <property type="entry name" value="RNA POLYMERASE SIGMA FACTOR HI_1459-RELATED"/>
    <property type="match status" value="1"/>
</dbReference>
<dbReference type="NCBIfam" id="TIGR02937">
    <property type="entry name" value="sigma70-ECF"/>
    <property type="match status" value="1"/>
</dbReference>
<organism evidence="8 9">
    <name type="scientific">Leucobacter triazinivorans</name>
    <dbReference type="NCBI Taxonomy" id="1784719"/>
    <lineage>
        <taxon>Bacteria</taxon>
        <taxon>Bacillati</taxon>
        <taxon>Actinomycetota</taxon>
        <taxon>Actinomycetes</taxon>
        <taxon>Micrococcales</taxon>
        <taxon>Microbacteriaceae</taxon>
        <taxon>Leucobacter</taxon>
    </lineage>
</organism>
<dbReference type="GO" id="GO:0003677">
    <property type="term" value="F:DNA binding"/>
    <property type="evidence" value="ECO:0007669"/>
    <property type="project" value="UniProtKB-KW"/>
</dbReference>
<dbReference type="OrthoDB" id="5243766at2"/>
<keyword evidence="3" id="KW-0731">Sigma factor</keyword>
<dbReference type="InterPro" id="IPR007627">
    <property type="entry name" value="RNA_pol_sigma70_r2"/>
</dbReference>
<proteinExistence type="inferred from homology"/>
<dbReference type="Gene3D" id="1.10.1740.10">
    <property type="match status" value="1"/>
</dbReference>
<evidence type="ECO:0000259" key="6">
    <source>
        <dbReference type="Pfam" id="PF04542"/>
    </source>
</evidence>
<keyword evidence="4" id="KW-0238">DNA-binding</keyword>
<evidence type="ECO:0000313" key="8">
    <source>
        <dbReference type="EMBL" id="QBE49133.1"/>
    </source>
</evidence>
<dbReference type="Gene3D" id="1.10.10.10">
    <property type="entry name" value="Winged helix-like DNA-binding domain superfamily/Winged helix DNA-binding domain"/>
    <property type="match status" value="1"/>
</dbReference>
<dbReference type="AlphaFoldDB" id="A0A4P6KG07"/>
<keyword evidence="9" id="KW-1185">Reference proteome</keyword>
<dbReference type="KEGG" id="ltr:EVS81_09990"/>
<keyword evidence="5" id="KW-0804">Transcription</keyword>
<evidence type="ECO:0000256" key="2">
    <source>
        <dbReference type="ARBA" id="ARBA00023015"/>
    </source>
</evidence>
<dbReference type="PANTHER" id="PTHR43133">
    <property type="entry name" value="RNA POLYMERASE ECF-TYPE SIGMA FACTO"/>
    <property type="match status" value="1"/>
</dbReference>
<evidence type="ECO:0000256" key="3">
    <source>
        <dbReference type="ARBA" id="ARBA00023082"/>
    </source>
</evidence>
<dbReference type="GO" id="GO:0006352">
    <property type="term" value="P:DNA-templated transcription initiation"/>
    <property type="evidence" value="ECO:0007669"/>
    <property type="project" value="InterPro"/>
</dbReference>
<keyword evidence="2" id="KW-0805">Transcription regulation</keyword>
<dbReference type="Pfam" id="PF04542">
    <property type="entry name" value="Sigma70_r2"/>
    <property type="match status" value="1"/>
</dbReference>
<name>A0A4P6KG07_9MICO</name>
<dbReference type="SUPFAM" id="SSF88946">
    <property type="entry name" value="Sigma2 domain of RNA polymerase sigma factors"/>
    <property type="match status" value="1"/>
</dbReference>